<gene>
    <name evidence="3" type="ORF">EEDITHA_LOCUS15386</name>
</gene>
<reference evidence="3" key="1">
    <citation type="submission" date="2022-03" db="EMBL/GenBank/DDBJ databases">
        <authorList>
            <person name="Tunstrom K."/>
        </authorList>
    </citation>
    <scope>NUCLEOTIDE SEQUENCE</scope>
</reference>
<feature type="domain" description="HTH psq-type" evidence="2">
    <location>
        <begin position="26"/>
        <end position="56"/>
    </location>
</feature>
<comment type="subcellular location">
    <subcellularLocation>
        <location evidence="1">Nucleus</location>
    </subcellularLocation>
</comment>
<comment type="caution">
    <text evidence="3">The sequence shown here is derived from an EMBL/GenBank/DDBJ whole genome shotgun (WGS) entry which is preliminary data.</text>
</comment>
<dbReference type="EMBL" id="CAKOGL010000023">
    <property type="protein sequence ID" value="CAH2100535.1"/>
    <property type="molecule type" value="Genomic_DNA"/>
</dbReference>
<dbReference type="AlphaFoldDB" id="A0AAU9UUN4"/>
<dbReference type="InterPro" id="IPR009057">
    <property type="entry name" value="Homeodomain-like_sf"/>
</dbReference>
<accession>A0AAU9UUN4</accession>
<dbReference type="GO" id="GO:0003677">
    <property type="term" value="F:DNA binding"/>
    <property type="evidence" value="ECO:0007669"/>
    <property type="project" value="InterPro"/>
</dbReference>
<dbReference type="Gene3D" id="1.10.10.60">
    <property type="entry name" value="Homeodomain-like"/>
    <property type="match status" value="1"/>
</dbReference>
<evidence type="ECO:0000256" key="1">
    <source>
        <dbReference type="ARBA" id="ARBA00004123"/>
    </source>
</evidence>
<protein>
    <recommendedName>
        <fullName evidence="2">HTH psq-type domain-containing protein</fullName>
    </recommendedName>
</protein>
<evidence type="ECO:0000313" key="3">
    <source>
        <dbReference type="EMBL" id="CAH2100535.1"/>
    </source>
</evidence>
<dbReference type="SUPFAM" id="SSF46689">
    <property type="entry name" value="Homeodomain-like"/>
    <property type="match status" value="1"/>
</dbReference>
<dbReference type="GO" id="GO:0005634">
    <property type="term" value="C:nucleus"/>
    <property type="evidence" value="ECO:0007669"/>
    <property type="project" value="UniProtKB-SubCell"/>
</dbReference>
<proteinExistence type="predicted"/>
<dbReference type="Proteomes" id="UP001153954">
    <property type="component" value="Unassembled WGS sequence"/>
</dbReference>
<dbReference type="InterPro" id="IPR007889">
    <property type="entry name" value="HTH_Psq"/>
</dbReference>
<name>A0AAU9UUN4_EUPED</name>
<evidence type="ECO:0000313" key="4">
    <source>
        <dbReference type="Proteomes" id="UP001153954"/>
    </source>
</evidence>
<keyword evidence="4" id="KW-1185">Reference proteome</keyword>
<dbReference type="Pfam" id="PF05225">
    <property type="entry name" value="HTH_psq"/>
    <property type="match status" value="1"/>
</dbReference>
<evidence type="ECO:0000259" key="2">
    <source>
        <dbReference type="Pfam" id="PF05225"/>
    </source>
</evidence>
<organism evidence="3 4">
    <name type="scientific">Euphydryas editha</name>
    <name type="common">Edith's checkerspot</name>
    <dbReference type="NCBI Taxonomy" id="104508"/>
    <lineage>
        <taxon>Eukaryota</taxon>
        <taxon>Metazoa</taxon>
        <taxon>Ecdysozoa</taxon>
        <taxon>Arthropoda</taxon>
        <taxon>Hexapoda</taxon>
        <taxon>Insecta</taxon>
        <taxon>Pterygota</taxon>
        <taxon>Neoptera</taxon>
        <taxon>Endopterygota</taxon>
        <taxon>Lepidoptera</taxon>
        <taxon>Glossata</taxon>
        <taxon>Ditrysia</taxon>
        <taxon>Papilionoidea</taxon>
        <taxon>Nymphalidae</taxon>
        <taxon>Nymphalinae</taxon>
        <taxon>Euphydryas</taxon>
    </lineage>
</organism>
<sequence length="109" mass="12640">MVNKYKRKTTNASWDEETMKLAMEESKKTSVNTAAKIYGINLSTLQRHLKKGSAKKNPWKICKTAGEDWYVGKVRHCDITLRRPEPTSVAHARGFNRPQVERFFDLLEQ</sequence>